<gene>
    <name evidence="2" type="ORF">EQU50_03190</name>
</gene>
<dbReference type="EMBL" id="SCFB01000004">
    <property type="protein sequence ID" value="RZI46606.1"/>
    <property type="molecule type" value="Genomic_DNA"/>
</dbReference>
<keyword evidence="3" id="KW-1185">Reference proteome</keyword>
<dbReference type="AlphaFoldDB" id="A0A4Q7DNV1"/>
<reference evidence="2 3" key="1">
    <citation type="submission" date="2018-10" db="EMBL/GenBank/DDBJ databases">
        <title>An updated phylogeny of the Alphaproteobacteria reveals that the parasitic Rickettsiales and Holosporales have independent origins.</title>
        <authorList>
            <person name="Munoz-Gomez S.A."/>
            <person name="Hess S."/>
            <person name="Burger G."/>
            <person name="Lang B.F."/>
            <person name="Susko E."/>
            <person name="Slamovits C.H."/>
            <person name="Roger A.J."/>
        </authorList>
    </citation>
    <scope>NUCLEOTIDE SEQUENCE [LARGE SCALE GENOMIC DNA]</scope>
    <source>
        <strain evidence="2">HOLO01</strain>
    </source>
</reference>
<name>A0A4Q7DNV1_9PROT</name>
<feature type="signal peptide" evidence="1">
    <location>
        <begin position="1"/>
        <end position="25"/>
    </location>
</feature>
<dbReference type="PROSITE" id="PS51257">
    <property type="entry name" value="PROKAR_LIPOPROTEIN"/>
    <property type="match status" value="1"/>
</dbReference>
<dbReference type="Proteomes" id="UP000293550">
    <property type="component" value="Unassembled WGS sequence"/>
</dbReference>
<sequence>MTTKNHTLKLCAVGLTLLQTNMTWASCGCPSQQHTTKPAETSSNRWGVQASIVDSGTTSIGVVNYGECHSAGFNVSGFLRTNGKSTNVFSPAFFGGPRFKVRENTYFAFGVDISTDIGKKDGRSINSSVNVGPYVSIEYQPVSHIVLSAWINPYTYQNQRIGGQRTTTHKFAAGGIGISYLF</sequence>
<evidence type="ECO:0008006" key="4">
    <source>
        <dbReference type="Google" id="ProtNLM"/>
    </source>
</evidence>
<comment type="caution">
    <text evidence="2">The sequence shown here is derived from an EMBL/GenBank/DDBJ whole genome shotgun (WGS) entry which is preliminary data.</text>
</comment>
<proteinExistence type="predicted"/>
<organism evidence="2 3">
    <name type="scientific">Candidatus Finniella inopinata</name>
    <dbReference type="NCBI Taxonomy" id="1696036"/>
    <lineage>
        <taxon>Bacteria</taxon>
        <taxon>Pseudomonadati</taxon>
        <taxon>Pseudomonadota</taxon>
        <taxon>Alphaproteobacteria</taxon>
        <taxon>Holosporales</taxon>
        <taxon>Candidatus Paracaedibacteraceae</taxon>
        <taxon>Candidatus Finniella</taxon>
    </lineage>
</organism>
<accession>A0A4Q7DNV1</accession>
<feature type="chain" id="PRO_5020819726" description="Outer membrane protein beta-barrel domain-containing protein" evidence="1">
    <location>
        <begin position="26"/>
        <end position="182"/>
    </location>
</feature>
<dbReference type="RefSeq" id="WP_130153705.1">
    <property type="nucleotide sequence ID" value="NZ_SCFB01000004.1"/>
</dbReference>
<evidence type="ECO:0000313" key="2">
    <source>
        <dbReference type="EMBL" id="RZI46606.1"/>
    </source>
</evidence>
<evidence type="ECO:0000313" key="3">
    <source>
        <dbReference type="Proteomes" id="UP000293550"/>
    </source>
</evidence>
<evidence type="ECO:0000256" key="1">
    <source>
        <dbReference type="SAM" id="SignalP"/>
    </source>
</evidence>
<keyword evidence="1" id="KW-0732">Signal</keyword>
<protein>
    <recommendedName>
        <fullName evidence="4">Outer membrane protein beta-barrel domain-containing protein</fullName>
    </recommendedName>
</protein>